<keyword evidence="2" id="KW-0678">Repressor</keyword>
<comment type="cofactor">
    <cofactor evidence="7">
        <name>Zn(2+)</name>
        <dbReference type="ChEBI" id="CHEBI:29105"/>
    </cofactor>
    <text evidence="7">Binds 1 zinc ion per subunit.</text>
</comment>
<dbReference type="GO" id="GO:1900376">
    <property type="term" value="P:regulation of secondary metabolite biosynthetic process"/>
    <property type="evidence" value="ECO:0007669"/>
    <property type="project" value="TreeGrafter"/>
</dbReference>
<evidence type="ECO:0000256" key="4">
    <source>
        <dbReference type="ARBA" id="ARBA00023015"/>
    </source>
</evidence>
<dbReference type="SUPFAM" id="SSF46785">
    <property type="entry name" value="Winged helix' DNA-binding domain"/>
    <property type="match status" value="1"/>
</dbReference>
<dbReference type="PANTHER" id="PTHR33202">
    <property type="entry name" value="ZINC UPTAKE REGULATION PROTEIN"/>
    <property type="match status" value="1"/>
</dbReference>
<evidence type="ECO:0000256" key="7">
    <source>
        <dbReference type="PIRSR" id="PIRSR602481-1"/>
    </source>
</evidence>
<dbReference type="InterPro" id="IPR036388">
    <property type="entry name" value="WH-like_DNA-bd_sf"/>
</dbReference>
<dbReference type="AlphaFoldDB" id="A0A934IK83"/>
<keyword evidence="3 7" id="KW-0862">Zinc</keyword>
<dbReference type="EMBL" id="JAEKJA010000022">
    <property type="protein sequence ID" value="MBJ3778023.1"/>
    <property type="molecule type" value="Genomic_DNA"/>
</dbReference>
<dbReference type="Gene3D" id="3.30.1490.190">
    <property type="match status" value="1"/>
</dbReference>
<dbReference type="InterPro" id="IPR036390">
    <property type="entry name" value="WH_DNA-bd_sf"/>
</dbReference>
<keyword evidence="7" id="KW-0479">Metal-binding</keyword>
<evidence type="ECO:0000256" key="2">
    <source>
        <dbReference type="ARBA" id="ARBA00022491"/>
    </source>
</evidence>
<sequence>MKRSRAGGRNVEQVYDALRSSGRPMSAYQVLDSVREHGISAPPTVYRALGQLVDTGQVHRLESMNAYVACSDPGHQHDVAVFAICTQCKGTEELNGGVVRAVLDDQAERVGFAVEHATVELKGHCARCRTDT</sequence>
<dbReference type="InterPro" id="IPR043135">
    <property type="entry name" value="Fur_C"/>
</dbReference>
<dbReference type="GO" id="GO:0003700">
    <property type="term" value="F:DNA-binding transcription factor activity"/>
    <property type="evidence" value="ECO:0007669"/>
    <property type="project" value="InterPro"/>
</dbReference>
<feature type="binding site" evidence="7">
    <location>
        <position position="125"/>
    </location>
    <ligand>
        <name>Zn(2+)</name>
        <dbReference type="ChEBI" id="CHEBI:29105"/>
    </ligand>
</feature>
<dbReference type="Pfam" id="PF01475">
    <property type="entry name" value="FUR"/>
    <property type="match status" value="1"/>
</dbReference>
<feature type="binding site" evidence="7">
    <location>
        <position position="88"/>
    </location>
    <ligand>
        <name>Zn(2+)</name>
        <dbReference type="ChEBI" id="CHEBI:29105"/>
    </ligand>
</feature>
<proteinExistence type="inferred from homology"/>
<dbReference type="Gene3D" id="1.10.10.10">
    <property type="entry name" value="Winged helix-like DNA-binding domain superfamily/Winged helix DNA-binding domain"/>
    <property type="match status" value="1"/>
</dbReference>
<comment type="caution">
    <text evidence="8">The sequence shown here is derived from an EMBL/GenBank/DDBJ whole genome shotgun (WGS) entry which is preliminary data.</text>
</comment>
<organism evidence="8 9">
    <name type="scientific">Acuticoccus mangrovi</name>
    <dbReference type="NCBI Taxonomy" id="2796142"/>
    <lineage>
        <taxon>Bacteria</taxon>
        <taxon>Pseudomonadati</taxon>
        <taxon>Pseudomonadota</taxon>
        <taxon>Alphaproteobacteria</taxon>
        <taxon>Hyphomicrobiales</taxon>
        <taxon>Amorphaceae</taxon>
        <taxon>Acuticoccus</taxon>
    </lineage>
</organism>
<keyword evidence="6" id="KW-0804">Transcription</keyword>
<gene>
    <name evidence="8" type="ORF">JCR33_20150</name>
</gene>
<dbReference type="PANTHER" id="PTHR33202:SF6">
    <property type="entry name" value="ZINC UPTAKE REGULATION PROTEIN"/>
    <property type="match status" value="1"/>
</dbReference>
<dbReference type="GO" id="GO:0008270">
    <property type="term" value="F:zinc ion binding"/>
    <property type="evidence" value="ECO:0007669"/>
    <property type="project" value="TreeGrafter"/>
</dbReference>
<dbReference type="InterPro" id="IPR002481">
    <property type="entry name" value="FUR"/>
</dbReference>
<reference evidence="8" key="1">
    <citation type="submission" date="2020-12" db="EMBL/GenBank/DDBJ databases">
        <title>Bacterial taxonomy.</title>
        <authorList>
            <person name="Pan X."/>
        </authorList>
    </citation>
    <scope>NUCLEOTIDE SEQUENCE</scope>
    <source>
        <strain evidence="8">B2012</strain>
    </source>
</reference>
<dbReference type="GO" id="GO:0045892">
    <property type="term" value="P:negative regulation of DNA-templated transcription"/>
    <property type="evidence" value="ECO:0007669"/>
    <property type="project" value="TreeGrafter"/>
</dbReference>
<keyword evidence="9" id="KW-1185">Reference proteome</keyword>
<dbReference type="GO" id="GO:0005829">
    <property type="term" value="C:cytosol"/>
    <property type="evidence" value="ECO:0007669"/>
    <property type="project" value="TreeGrafter"/>
</dbReference>
<keyword evidence="5" id="KW-0238">DNA-binding</keyword>
<evidence type="ECO:0000256" key="5">
    <source>
        <dbReference type="ARBA" id="ARBA00023125"/>
    </source>
</evidence>
<dbReference type="Proteomes" id="UP000609531">
    <property type="component" value="Unassembled WGS sequence"/>
</dbReference>
<evidence type="ECO:0000256" key="3">
    <source>
        <dbReference type="ARBA" id="ARBA00022833"/>
    </source>
</evidence>
<evidence type="ECO:0000256" key="6">
    <source>
        <dbReference type="ARBA" id="ARBA00023163"/>
    </source>
</evidence>
<evidence type="ECO:0000256" key="1">
    <source>
        <dbReference type="ARBA" id="ARBA00007957"/>
    </source>
</evidence>
<protein>
    <submittedName>
        <fullName evidence="8">Transcriptional repressor</fullName>
    </submittedName>
</protein>
<comment type="similarity">
    <text evidence="1">Belongs to the Fur family.</text>
</comment>
<dbReference type="GO" id="GO:0000976">
    <property type="term" value="F:transcription cis-regulatory region binding"/>
    <property type="evidence" value="ECO:0007669"/>
    <property type="project" value="TreeGrafter"/>
</dbReference>
<feature type="binding site" evidence="7">
    <location>
        <position position="85"/>
    </location>
    <ligand>
        <name>Zn(2+)</name>
        <dbReference type="ChEBI" id="CHEBI:29105"/>
    </ligand>
</feature>
<dbReference type="RefSeq" id="WP_198883925.1">
    <property type="nucleotide sequence ID" value="NZ_JAEKJA010000022.1"/>
</dbReference>
<feature type="binding site" evidence="7">
    <location>
        <position position="128"/>
    </location>
    <ligand>
        <name>Zn(2+)</name>
        <dbReference type="ChEBI" id="CHEBI:29105"/>
    </ligand>
</feature>
<evidence type="ECO:0000313" key="8">
    <source>
        <dbReference type="EMBL" id="MBJ3778023.1"/>
    </source>
</evidence>
<keyword evidence="4" id="KW-0805">Transcription regulation</keyword>
<name>A0A934IK83_9HYPH</name>
<evidence type="ECO:0000313" key="9">
    <source>
        <dbReference type="Proteomes" id="UP000609531"/>
    </source>
</evidence>
<accession>A0A934IK83</accession>